<evidence type="ECO:0000313" key="1">
    <source>
        <dbReference type="EMBL" id="JAH81962.1"/>
    </source>
</evidence>
<reference evidence="1" key="1">
    <citation type="submission" date="2014-11" db="EMBL/GenBank/DDBJ databases">
        <authorList>
            <person name="Amaro Gonzalez C."/>
        </authorList>
    </citation>
    <scope>NUCLEOTIDE SEQUENCE</scope>
</reference>
<proteinExistence type="predicted"/>
<dbReference type="EMBL" id="GBXM01026615">
    <property type="protein sequence ID" value="JAH81962.1"/>
    <property type="molecule type" value="Transcribed_RNA"/>
</dbReference>
<name>A0A0E9VV90_ANGAN</name>
<dbReference type="AlphaFoldDB" id="A0A0E9VV90"/>
<reference evidence="1" key="2">
    <citation type="journal article" date="2015" name="Fish Shellfish Immunol.">
        <title>Early steps in the European eel (Anguilla anguilla)-Vibrio vulnificus interaction in the gills: Role of the RtxA13 toxin.</title>
        <authorList>
            <person name="Callol A."/>
            <person name="Pajuelo D."/>
            <person name="Ebbesson L."/>
            <person name="Teles M."/>
            <person name="MacKenzie S."/>
            <person name="Amaro C."/>
        </authorList>
    </citation>
    <scope>NUCLEOTIDE SEQUENCE</scope>
</reference>
<protein>
    <submittedName>
        <fullName evidence="1">Uncharacterized protein</fullName>
    </submittedName>
</protein>
<sequence>MHARSVEARCKEAVRNR</sequence>
<accession>A0A0E9VV90</accession>
<organism evidence="1">
    <name type="scientific">Anguilla anguilla</name>
    <name type="common">European freshwater eel</name>
    <name type="synonym">Muraena anguilla</name>
    <dbReference type="NCBI Taxonomy" id="7936"/>
    <lineage>
        <taxon>Eukaryota</taxon>
        <taxon>Metazoa</taxon>
        <taxon>Chordata</taxon>
        <taxon>Craniata</taxon>
        <taxon>Vertebrata</taxon>
        <taxon>Euteleostomi</taxon>
        <taxon>Actinopterygii</taxon>
        <taxon>Neopterygii</taxon>
        <taxon>Teleostei</taxon>
        <taxon>Anguilliformes</taxon>
        <taxon>Anguillidae</taxon>
        <taxon>Anguilla</taxon>
    </lineage>
</organism>